<reference evidence="1 2" key="1">
    <citation type="submission" date="2020-08" db="EMBL/GenBank/DDBJ databases">
        <title>Genomic Encyclopedia of Type Strains, Phase IV (KMG-IV): sequencing the most valuable type-strain genomes for metagenomic binning, comparative biology and taxonomic classification.</title>
        <authorList>
            <person name="Goeker M."/>
        </authorList>
    </citation>
    <scope>NUCLEOTIDE SEQUENCE [LARGE SCALE GENOMIC DNA]</scope>
    <source>
        <strain evidence="1 2">DSM 104969</strain>
    </source>
</reference>
<dbReference type="AlphaFoldDB" id="A0A840CXZ4"/>
<protein>
    <submittedName>
        <fullName evidence="1">Uncharacterized protein</fullName>
    </submittedName>
</protein>
<gene>
    <name evidence="1" type="ORF">GGR21_002696</name>
</gene>
<sequence length="31" mass="3677">MSYELANAERCFEESAEPMMRGKKLFFIFNS</sequence>
<keyword evidence="2" id="KW-1185">Reference proteome</keyword>
<dbReference type="EMBL" id="JACIEP010000009">
    <property type="protein sequence ID" value="MBB4036783.1"/>
    <property type="molecule type" value="Genomic_DNA"/>
</dbReference>
<accession>A0A840CXZ4</accession>
<comment type="caution">
    <text evidence="1">The sequence shown here is derived from an EMBL/GenBank/DDBJ whole genome shotgun (WGS) entry which is preliminary data.</text>
</comment>
<proteinExistence type="predicted"/>
<name>A0A840CXZ4_9BACT</name>
<dbReference type="Proteomes" id="UP000555103">
    <property type="component" value="Unassembled WGS sequence"/>
</dbReference>
<organism evidence="1 2">
    <name type="scientific">Dysgonomonas hofstadii</name>
    <dbReference type="NCBI Taxonomy" id="637886"/>
    <lineage>
        <taxon>Bacteria</taxon>
        <taxon>Pseudomonadati</taxon>
        <taxon>Bacteroidota</taxon>
        <taxon>Bacteroidia</taxon>
        <taxon>Bacteroidales</taxon>
        <taxon>Dysgonomonadaceae</taxon>
        <taxon>Dysgonomonas</taxon>
    </lineage>
</organism>
<evidence type="ECO:0000313" key="1">
    <source>
        <dbReference type="EMBL" id="MBB4036783.1"/>
    </source>
</evidence>
<evidence type="ECO:0000313" key="2">
    <source>
        <dbReference type="Proteomes" id="UP000555103"/>
    </source>
</evidence>